<dbReference type="AlphaFoldDB" id="A0A915IN90"/>
<evidence type="ECO:0000313" key="5">
    <source>
        <dbReference type="WBParaSite" id="nRc.2.0.1.t15344-RA"/>
    </source>
</evidence>
<dbReference type="PROSITE" id="PS00678">
    <property type="entry name" value="WD_REPEATS_1"/>
    <property type="match status" value="1"/>
</dbReference>
<dbReference type="InterPro" id="IPR036322">
    <property type="entry name" value="WD40_repeat_dom_sf"/>
</dbReference>
<dbReference type="InterPro" id="IPR015943">
    <property type="entry name" value="WD40/YVTN_repeat-like_dom_sf"/>
</dbReference>
<name>A0A915IN90_ROMCU</name>
<keyword evidence="1 3" id="KW-0853">WD repeat</keyword>
<feature type="repeat" description="WD" evidence="3">
    <location>
        <begin position="112"/>
        <end position="153"/>
    </location>
</feature>
<keyword evidence="4" id="KW-1185">Reference proteome</keyword>
<dbReference type="Proteomes" id="UP000887565">
    <property type="component" value="Unplaced"/>
</dbReference>
<dbReference type="OMA" id="TPEKVYT"/>
<dbReference type="PROSITE" id="PS50082">
    <property type="entry name" value="WD_REPEATS_2"/>
    <property type="match status" value="1"/>
</dbReference>
<dbReference type="PROSITE" id="PS50294">
    <property type="entry name" value="WD_REPEATS_REGION"/>
    <property type="match status" value="1"/>
</dbReference>
<evidence type="ECO:0000256" key="1">
    <source>
        <dbReference type="ARBA" id="ARBA00022574"/>
    </source>
</evidence>
<reference evidence="5" key="1">
    <citation type="submission" date="2022-11" db="UniProtKB">
        <authorList>
            <consortium name="WormBaseParasite"/>
        </authorList>
    </citation>
    <scope>IDENTIFICATION</scope>
</reference>
<dbReference type="Pfam" id="PF00400">
    <property type="entry name" value="WD40"/>
    <property type="match status" value="3"/>
</dbReference>
<protein>
    <submittedName>
        <fullName evidence="5">Mitotic checkpoint protein BUB3</fullName>
    </submittedName>
</protein>
<dbReference type="InterPro" id="IPR019775">
    <property type="entry name" value="WD40_repeat_CS"/>
</dbReference>
<keyword evidence="2" id="KW-0677">Repeat</keyword>
<dbReference type="SUPFAM" id="SSF50978">
    <property type="entry name" value="WD40 repeat-like"/>
    <property type="match status" value="1"/>
</dbReference>
<dbReference type="InterPro" id="IPR001680">
    <property type="entry name" value="WD40_rpt"/>
</dbReference>
<dbReference type="PANTHER" id="PTHR10971">
    <property type="entry name" value="MRNA EXPORT FACTOR AND BUB3"/>
    <property type="match status" value="1"/>
</dbReference>
<proteinExistence type="predicted"/>
<dbReference type="SMART" id="SM00320">
    <property type="entry name" value="WD40"/>
    <property type="match status" value="4"/>
</dbReference>
<dbReference type="Gene3D" id="2.130.10.10">
    <property type="entry name" value="YVTN repeat-like/Quinoprotein amine dehydrogenase"/>
    <property type="match status" value="1"/>
</dbReference>
<evidence type="ECO:0000256" key="3">
    <source>
        <dbReference type="PROSITE-ProRule" id="PRU00221"/>
    </source>
</evidence>
<organism evidence="4 5">
    <name type="scientific">Romanomermis culicivorax</name>
    <name type="common">Nematode worm</name>
    <dbReference type="NCBI Taxonomy" id="13658"/>
    <lineage>
        <taxon>Eukaryota</taxon>
        <taxon>Metazoa</taxon>
        <taxon>Ecdysozoa</taxon>
        <taxon>Nematoda</taxon>
        <taxon>Enoplea</taxon>
        <taxon>Dorylaimia</taxon>
        <taxon>Mermithida</taxon>
        <taxon>Mermithoidea</taxon>
        <taxon>Mermithidae</taxon>
        <taxon>Romanomermis</taxon>
    </lineage>
</organism>
<dbReference type="WBParaSite" id="nRc.2.0.1.t15344-RA">
    <property type="protein sequence ID" value="nRc.2.0.1.t15344-RA"/>
    <property type="gene ID" value="nRc.2.0.1.g15344"/>
</dbReference>
<evidence type="ECO:0000256" key="2">
    <source>
        <dbReference type="ARBA" id="ARBA00022737"/>
    </source>
</evidence>
<evidence type="ECO:0000313" key="4">
    <source>
        <dbReference type="Proteomes" id="UP000887565"/>
    </source>
</evidence>
<sequence>MWGYVNMAAVPEPHIVSSSNEYKLNNPPADLISNVQFAPDGSKFLLTSSWDSSVRLYELGVSCTSTFCRSSYQHQGPVLDCTFLDNPAKCASAGLDNFVKMYDFNSSAETILGAHEKPVRCVEYSSEMSLLITGSWDSTIKLWDSRTARCTSCLPQSERVYTMTLSGDRLIVGTAGRKVYIWNLRNMAAPEQKRDSSLKYQTRCIRAFPNKQAFVLASIEGQNFYSCFSKYPTSISALTFSADGSTLAIAASYQYEQPENPNPIPEDAIFIRKLTDQETRTKI</sequence>
<accession>A0A915IN90</accession>